<feature type="compositionally biased region" description="Low complexity" evidence="1">
    <location>
        <begin position="196"/>
        <end position="205"/>
    </location>
</feature>
<protein>
    <submittedName>
        <fullName evidence="2">Uncharacterized protein</fullName>
    </submittedName>
</protein>
<dbReference type="EMBL" id="JAPQKO010000003">
    <property type="protein sequence ID" value="KAJ5173030.1"/>
    <property type="molecule type" value="Genomic_DNA"/>
</dbReference>
<dbReference type="OrthoDB" id="4505596at2759"/>
<organism evidence="2 3">
    <name type="scientific">Penicillium capsulatum</name>
    <dbReference type="NCBI Taxonomy" id="69766"/>
    <lineage>
        <taxon>Eukaryota</taxon>
        <taxon>Fungi</taxon>
        <taxon>Dikarya</taxon>
        <taxon>Ascomycota</taxon>
        <taxon>Pezizomycotina</taxon>
        <taxon>Eurotiomycetes</taxon>
        <taxon>Eurotiomycetidae</taxon>
        <taxon>Eurotiales</taxon>
        <taxon>Aspergillaceae</taxon>
        <taxon>Penicillium</taxon>
    </lineage>
</organism>
<feature type="region of interest" description="Disordered" evidence="1">
    <location>
        <begin position="275"/>
        <end position="540"/>
    </location>
</feature>
<feature type="compositionally biased region" description="Basic residues" evidence="1">
    <location>
        <begin position="93"/>
        <end position="109"/>
    </location>
</feature>
<feature type="region of interest" description="Disordered" evidence="1">
    <location>
        <begin position="1"/>
        <end position="223"/>
    </location>
</feature>
<name>A0A9W9ICL6_9EURO</name>
<dbReference type="AlphaFoldDB" id="A0A9W9ICL6"/>
<gene>
    <name evidence="2" type="ORF">N7492_005623</name>
</gene>
<evidence type="ECO:0000313" key="3">
    <source>
        <dbReference type="Proteomes" id="UP001146351"/>
    </source>
</evidence>
<sequence length="540" mass="58125">MARATSPTSTSSATTRRSTRERKPTAKALESLQQQQRQPSRRSKNAKTEAQDDAFPTDLAGLNGPEEAAPVEAAPKPARAKKAPVKEAPVKKQPVKKQPAKKGTAKKGTAKKDPMKKEPVQKESAKKQAEKKKPTKKESVEKEPVKKQPVKEQTEKKEPAKKEPAKKESVKKQPVKKPAAKPTPVETPAPVPAPAAPTTQAVAKPGSKKAKKTVTLGNTKVSKKTKPTVLKIKICMKRAGLKLYECAVQALGPDFKLPSDPEQLIAEARRSFERSVGIAPEESPVPNQTPADDGDDELDVPTIKKYKKSAPPRLQSGWVLSGRANDNGEEVTLSPSTISPYRSPNTYGDEALPQPPIRSRTVSDVEKDNALGFPPLLGDRNIPFGPEAQFQPEDVTEVQARVKTRGKARQKKDSGSAGPTETGKKSRARKQRETEATSKVEASVASSTPGDGNTKPAQRRHGARAPKAAAIKTESEAPVVESDKPKITRIRLTLKPQASADVAPPTATPLLPCPGRSPQGHIPEEALGFGGQEESPRPHF</sequence>
<accession>A0A9W9ICL6</accession>
<feature type="compositionally biased region" description="Polar residues" evidence="1">
    <location>
        <begin position="333"/>
        <end position="346"/>
    </location>
</feature>
<feature type="compositionally biased region" description="Low complexity" evidence="1">
    <location>
        <begin position="1"/>
        <end position="16"/>
    </location>
</feature>
<dbReference type="Proteomes" id="UP001146351">
    <property type="component" value="Unassembled WGS sequence"/>
</dbReference>
<proteinExistence type="predicted"/>
<evidence type="ECO:0000256" key="1">
    <source>
        <dbReference type="SAM" id="MobiDB-lite"/>
    </source>
</evidence>
<reference evidence="2" key="1">
    <citation type="submission" date="2022-11" db="EMBL/GenBank/DDBJ databases">
        <authorList>
            <person name="Petersen C."/>
        </authorList>
    </citation>
    <scope>NUCLEOTIDE SEQUENCE</scope>
    <source>
        <strain evidence="2">IBT 21917</strain>
    </source>
</reference>
<feature type="compositionally biased region" description="Low complexity" evidence="1">
    <location>
        <begin position="65"/>
        <end position="77"/>
    </location>
</feature>
<reference evidence="2" key="2">
    <citation type="journal article" date="2023" name="IMA Fungus">
        <title>Comparative genomic study of the Penicillium genus elucidates a diverse pangenome and 15 lateral gene transfer events.</title>
        <authorList>
            <person name="Petersen C."/>
            <person name="Sorensen T."/>
            <person name="Nielsen M.R."/>
            <person name="Sondergaard T.E."/>
            <person name="Sorensen J.L."/>
            <person name="Fitzpatrick D.A."/>
            <person name="Frisvad J.C."/>
            <person name="Nielsen K.L."/>
        </authorList>
    </citation>
    <scope>NUCLEOTIDE SEQUENCE</scope>
    <source>
        <strain evidence="2">IBT 21917</strain>
    </source>
</reference>
<feature type="compositionally biased region" description="Basic and acidic residues" evidence="1">
    <location>
        <begin position="110"/>
        <end position="171"/>
    </location>
</feature>
<evidence type="ECO:0000313" key="2">
    <source>
        <dbReference type="EMBL" id="KAJ5173030.1"/>
    </source>
</evidence>
<comment type="caution">
    <text evidence="2">The sequence shown here is derived from an EMBL/GenBank/DDBJ whole genome shotgun (WGS) entry which is preliminary data.</text>
</comment>
<feature type="compositionally biased region" description="Pro residues" evidence="1">
    <location>
        <begin position="185"/>
        <end position="195"/>
    </location>
</feature>
<keyword evidence="3" id="KW-1185">Reference proteome</keyword>